<accession>A0A327M531</accession>
<dbReference type="EMBL" id="QLIX01000038">
    <property type="protein sequence ID" value="RAI55168.1"/>
    <property type="molecule type" value="Genomic_DNA"/>
</dbReference>
<dbReference type="RefSeq" id="WP_111472637.1">
    <property type="nucleotide sequence ID" value="NZ_QLIX01000038.1"/>
</dbReference>
<reference evidence="2" key="1">
    <citation type="submission" date="2018-06" db="EMBL/GenBank/DDBJ databases">
        <authorList>
            <person name="Khan S.A."/>
        </authorList>
    </citation>
    <scope>NUCLEOTIDE SEQUENCE [LARGE SCALE GENOMIC DNA]</scope>
    <source>
        <strain evidence="2">DB-1506</strain>
    </source>
</reference>
<comment type="caution">
    <text evidence="1">The sequence shown here is derived from an EMBL/GenBank/DDBJ whole genome shotgun (WGS) entry which is preliminary data.</text>
</comment>
<evidence type="ECO:0008006" key="3">
    <source>
        <dbReference type="Google" id="ProtNLM"/>
    </source>
</evidence>
<organism evidence="1 2">
    <name type="scientific">Roseicella frigidaeris</name>
    <dbReference type="NCBI Taxonomy" id="2230885"/>
    <lineage>
        <taxon>Bacteria</taxon>
        <taxon>Pseudomonadati</taxon>
        <taxon>Pseudomonadota</taxon>
        <taxon>Alphaproteobacteria</taxon>
        <taxon>Acetobacterales</taxon>
        <taxon>Roseomonadaceae</taxon>
        <taxon>Roseicella</taxon>
    </lineage>
</organism>
<evidence type="ECO:0000313" key="2">
    <source>
        <dbReference type="Proteomes" id="UP000249065"/>
    </source>
</evidence>
<proteinExistence type="predicted"/>
<keyword evidence="2" id="KW-1185">Reference proteome</keyword>
<gene>
    <name evidence="1" type="ORF">DOO78_25110</name>
</gene>
<evidence type="ECO:0000313" key="1">
    <source>
        <dbReference type="EMBL" id="RAI55168.1"/>
    </source>
</evidence>
<name>A0A327M531_9PROT</name>
<dbReference type="AlphaFoldDB" id="A0A327M531"/>
<dbReference type="OrthoDB" id="7596397at2"/>
<sequence>MTEYAWPASLRPSRLSFYLQHNTLRFASPITRVTQVMRREGARWMAEATFDPLDRIRAGVLEGLLAALAGSANTVRIWDWRREYRTGDPRSQGDVPTGPYSFSDSTIFTDGTGLVVGSGNPALAAGATRGALSIQTQGWWPNAVAVGAGDHIGLAGRLYMATETVTASGSGTATIPISPPLRAPAAVSEPLVLTQPTVAMRLISDDEGINPTRPGRFTAITIRLEEALP</sequence>
<protein>
    <recommendedName>
        <fullName evidence="3">TIGR02217 family protein</fullName>
    </recommendedName>
</protein>
<dbReference type="Proteomes" id="UP000249065">
    <property type="component" value="Unassembled WGS sequence"/>
</dbReference>